<dbReference type="InterPro" id="IPR050952">
    <property type="entry name" value="TRIM-NHL_E3_ligases"/>
</dbReference>
<evidence type="ECO:0000256" key="2">
    <source>
        <dbReference type="SAM" id="Phobius"/>
    </source>
</evidence>
<evidence type="ECO:0000256" key="1">
    <source>
        <dbReference type="SAM" id="MobiDB-lite"/>
    </source>
</evidence>
<dbReference type="AlphaFoldDB" id="A0A9J7HL79"/>
<sequence>MYSGNASPLNPAYVPNVRQPQAGGGQRHASAIIMGVAVAGLFVLTALFISTFIPGKQHSFTPTTWPNPTFTAQTDGSQLVDYTSPRVDYTSHHVDYTSPNLDYTSPQPTSTEGKEQGEVEETTSAVGGKKHEAGIMLREQCSVVASPSKEVYMSGASNRRVIILDPRGLRSFSTIASETECEAIDPDDISIGGRGRLWGIGNCYPSATGLIVRYTKKELDTSTLHPFLPTNTCLGILVEALGDRRVKVTFYSDYLLVTVRHVSGTVVRKFRVRNGFRMQQGWGDGYPGLVTVGRGGNLSVADHWDIHVYAYNGTGHHLLRFGDGDITEIMAIFGMCISKCIFPHY</sequence>
<organism evidence="3 4">
    <name type="scientific">Branchiostoma floridae</name>
    <name type="common">Florida lancelet</name>
    <name type="synonym">Amphioxus</name>
    <dbReference type="NCBI Taxonomy" id="7739"/>
    <lineage>
        <taxon>Eukaryota</taxon>
        <taxon>Metazoa</taxon>
        <taxon>Chordata</taxon>
        <taxon>Cephalochordata</taxon>
        <taxon>Leptocardii</taxon>
        <taxon>Amphioxiformes</taxon>
        <taxon>Branchiostomatidae</taxon>
        <taxon>Branchiostoma</taxon>
    </lineage>
</organism>
<dbReference type="GeneID" id="118405927"/>
<keyword evidence="3" id="KW-1185">Reference proteome</keyword>
<dbReference type="SUPFAM" id="SSF101898">
    <property type="entry name" value="NHL repeat"/>
    <property type="match status" value="1"/>
</dbReference>
<dbReference type="OrthoDB" id="4062651at2759"/>
<dbReference type="KEGG" id="bfo:118405927"/>
<dbReference type="InterPro" id="IPR011042">
    <property type="entry name" value="6-blade_b-propeller_TolB-like"/>
</dbReference>
<reference evidence="4" key="2">
    <citation type="submission" date="2025-08" db="UniProtKB">
        <authorList>
            <consortium name="RefSeq"/>
        </authorList>
    </citation>
    <scope>IDENTIFICATION</scope>
    <source>
        <strain evidence="4">S238N-H82</strain>
        <tissue evidence="4">Testes</tissue>
    </source>
</reference>
<accession>A0A9J7HL79</accession>
<evidence type="ECO:0000313" key="3">
    <source>
        <dbReference type="Proteomes" id="UP000001554"/>
    </source>
</evidence>
<dbReference type="Proteomes" id="UP000001554">
    <property type="component" value="Chromosome 18"/>
</dbReference>
<proteinExistence type="predicted"/>
<feature type="compositionally biased region" description="Polar residues" evidence="1">
    <location>
        <begin position="97"/>
        <end position="111"/>
    </location>
</feature>
<name>A0A9J7HL79_BRAFL</name>
<dbReference type="RefSeq" id="XP_035661674.1">
    <property type="nucleotide sequence ID" value="XM_035805781.1"/>
</dbReference>
<evidence type="ECO:0000313" key="4">
    <source>
        <dbReference type="RefSeq" id="XP_035661674.1"/>
    </source>
</evidence>
<keyword evidence="2" id="KW-0472">Membrane</keyword>
<dbReference type="PANTHER" id="PTHR24104:SF50">
    <property type="entry name" value="SMP-30_GLUCONOLACTONASE_LRE-LIKE REGION DOMAIN-CONTAINING PROTEIN"/>
    <property type="match status" value="1"/>
</dbReference>
<feature type="transmembrane region" description="Helical" evidence="2">
    <location>
        <begin position="31"/>
        <end position="53"/>
    </location>
</feature>
<keyword evidence="2" id="KW-0812">Transmembrane</keyword>
<dbReference type="PANTHER" id="PTHR24104">
    <property type="entry name" value="E3 UBIQUITIN-PROTEIN LIGASE NHLRC1-RELATED"/>
    <property type="match status" value="1"/>
</dbReference>
<gene>
    <name evidence="4" type="primary">LOC118405927</name>
</gene>
<dbReference type="Gene3D" id="2.120.10.30">
    <property type="entry name" value="TolB, C-terminal domain"/>
    <property type="match status" value="1"/>
</dbReference>
<reference evidence="3" key="1">
    <citation type="journal article" date="2020" name="Nat. Ecol. Evol.">
        <title>Deeply conserved synteny resolves early events in vertebrate evolution.</title>
        <authorList>
            <person name="Simakov O."/>
            <person name="Marletaz F."/>
            <person name="Yue J.X."/>
            <person name="O'Connell B."/>
            <person name="Jenkins J."/>
            <person name="Brandt A."/>
            <person name="Calef R."/>
            <person name="Tung C.H."/>
            <person name="Huang T.K."/>
            <person name="Schmutz J."/>
            <person name="Satoh N."/>
            <person name="Yu J.K."/>
            <person name="Putnam N.H."/>
            <person name="Green R.E."/>
            <person name="Rokhsar D.S."/>
        </authorList>
    </citation>
    <scope>NUCLEOTIDE SEQUENCE [LARGE SCALE GENOMIC DNA]</scope>
    <source>
        <strain evidence="3">S238N-H82</strain>
    </source>
</reference>
<feature type="region of interest" description="Disordered" evidence="1">
    <location>
        <begin position="91"/>
        <end position="129"/>
    </location>
</feature>
<protein>
    <submittedName>
        <fullName evidence="4">Uncharacterized protein LOC118405927</fullName>
    </submittedName>
</protein>
<keyword evidence="2" id="KW-1133">Transmembrane helix</keyword>